<dbReference type="OrthoDB" id="4981820at2"/>
<dbReference type="NCBIfam" id="TIGR01643">
    <property type="entry name" value="YD_repeat_2x"/>
    <property type="match status" value="8"/>
</dbReference>
<gene>
    <name evidence="9" type="ORF">FDA94_32015</name>
</gene>
<evidence type="ECO:0000256" key="2">
    <source>
        <dbReference type="ARBA" id="ARBA00022525"/>
    </source>
</evidence>
<dbReference type="Pfam" id="PF05593">
    <property type="entry name" value="RHS_repeat"/>
    <property type="match status" value="4"/>
</dbReference>
<dbReference type="InterPro" id="IPR013783">
    <property type="entry name" value="Ig-like_fold"/>
</dbReference>
<evidence type="ECO:0000256" key="3">
    <source>
        <dbReference type="ARBA" id="ARBA00022729"/>
    </source>
</evidence>
<feature type="domain" description="Carbohydrate-binding module family 96" evidence="7">
    <location>
        <begin position="382"/>
        <end position="536"/>
    </location>
</feature>
<organism evidence="9 10">
    <name type="scientific">Herbidospora galbida</name>
    <dbReference type="NCBI Taxonomy" id="2575442"/>
    <lineage>
        <taxon>Bacteria</taxon>
        <taxon>Bacillati</taxon>
        <taxon>Actinomycetota</taxon>
        <taxon>Actinomycetes</taxon>
        <taxon>Streptosporangiales</taxon>
        <taxon>Streptosporangiaceae</taxon>
        <taxon>Herbidospora</taxon>
    </lineage>
</organism>
<feature type="domain" description="Teneurin-like YD-shell" evidence="8">
    <location>
        <begin position="2300"/>
        <end position="2515"/>
    </location>
</feature>
<feature type="region of interest" description="Disordered" evidence="5">
    <location>
        <begin position="1581"/>
        <end position="1602"/>
    </location>
</feature>
<keyword evidence="3" id="KW-0732">Signal</keyword>
<accession>A0A4U3M4U3</accession>
<feature type="compositionally biased region" description="Basic and acidic residues" evidence="5">
    <location>
        <begin position="1584"/>
        <end position="1599"/>
    </location>
</feature>
<feature type="domain" description="Teneurin-like YD-shell" evidence="8">
    <location>
        <begin position="2528"/>
        <end position="2808"/>
    </location>
</feature>
<dbReference type="Pfam" id="PF24517">
    <property type="entry name" value="CBM96"/>
    <property type="match status" value="1"/>
</dbReference>
<keyword evidence="2" id="KW-0964">Secreted</keyword>
<feature type="region of interest" description="Disordered" evidence="5">
    <location>
        <begin position="74"/>
        <end position="150"/>
    </location>
</feature>
<comment type="caution">
    <text evidence="9">The sequence shown here is derived from an EMBL/GenBank/DDBJ whole genome shotgun (WGS) entry which is preliminary data.</text>
</comment>
<dbReference type="EMBL" id="SZQA01000040">
    <property type="protein sequence ID" value="TKK83855.1"/>
    <property type="molecule type" value="Genomic_DNA"/>
</dbReference>
<dbReference type="Pfam" id="PF25023">
    <property type="entry name" value="TEN_YD-shell"/>
    <property type="match status" value="2"/>
</dbReference>
<dbReference type="Gene3D" id="2.180.10.10">
    <property type="entry name" value="RHS repeat-associated core"/>
    <property type="match status" value="4"/>
</dbReference>
<dbReference type="Gene3D" id="2.60.40.10">
    <property type="entry name" value="Immunoglobulins"/>
    <property type="match status" value="1"/>
</dbReference>
<dbReference type="CDD" id="cd00110">
    <property type="entry name" value="LamG"/>
    <property type="match status" value="1"/>
</dbReference>
<dbReference type="Pfam" id="PF13385">
    <property type="entry name" value="Laminin_G_3"/>
    <property type="match status" value="1"/>
</dbReference>
<keyword evidence="4" id="KW-0677">Repeat</keyword>
<dbReference type="InterPro" id="IPR006530">
    <property type="entry name" value="YD"/>
</dbReference>
<evidence type="ECO:0000256" key="4">
    <source>
        <dbReference type="ARBA" id="ARBA00022737"/>
    </source>
</evidence>
<evidence type="ECO:0000259" key="6">
    <source>
        <dbReference type="Pfam" id="PF20148"/>
    </source>
</evidence>
<dbReference type="GO" id="GO:0005975">
    <property type="term" value="P:carbohydrate metabolic process"/>
    <property type="evidence" value="ECO:0007669"/>
    <property type="project" value="UniProtKB-ARBA"/>
</dbReference>
<dbReference type="Pfam" id="PF20148">
    <property type="entry name" value="DUF6531"/>
    <property type="match status" value="1"/>
</dbReference>
<dbReference type="InterPro" id="IPR050708">
    <property type="entry name" value="T6SS_VgrG/RHS"/>
</dbReference>
<protein>
    <submittedName>
        <fullName evidence="9">DNRLRE domain-containing protein</fullName>
    </submittedName>
</protein>
<feature type="region of interest" description="Disordered" evidence="5">
    <location>
        <begin position="1741"/>
        <end position="1769"/>
    </location>
</feature>
<evidence type="ECO:0000256" key="5">
    <source>
        <dbReference type="SAM" id="MobiDB-lite"/>
    </source>
</evidence>
<dbReference type="NCBIfam" id="NF033679">
    <property type="entry name" value="DNRLRE_dom"/>
    <property type="match status" value="1"/>
</dbReference>
<feature type="domain" description="DUF6531" evidence="6">
    <location>
        <begin position="768"/>
        <end position="840"/>
    </location>
</feature>
<evidence type="ECO:0000259" key="7">
    <source>
        <dbReference type="Pfam" id="PF24517"/>
    </source>
</evidence>
<dbReference type="Gene3D" id="2.60.120.200">
    <property type="match status" value="1"/>
</dbReference>
<evidence type="ECO:0000313" key="9">
    <source>
        <dbReference type="EMBL" id="TKK83855.1"/>
    </source>
</evidence>
<evidence type="ECO:0000256" key="1">
    <source>
        <dbReference type="ARBA" id="ARBA00004613"/>
    </source>
</evidence>
<dbReference type="PANTHER" id="PTHR32305:SF15">
    <property type="entry name" value="PROTEIN RHSA-RELATED"/>
    <property type="match status" value="1"/>
</dbReference>
<evidence type="ECO:0000259" key="8">
    <source>
        <dbReference type="Pfam" id="PF25023"/>
    </source>
</evidence>
<dbReference type="InterPro" id="IPR045351">
    <property type="entry name" value="DUF6531"/>
</dbReference>
<dbReference type="PANTHER" id="PTHR32305">
    <property type="match status" value="1"/>
</dbReference>
<evidence type="ECO:0000313" key="10">
    <source>
        <dbReference type="Proteomes" id="UP000308705"/>
    </source>
</evidence>
<reference evidence="9 10" key="1">
    <citation type="submission" date="2019-04" db="EMBL/GenBank/DDBJ databases">
        <title>Herbidospora sp. NEAU-GS14.nov., a novel actinomycete isolated from soil.</title>
        <authorList>
            <person name="Han L."/>
        </authorList>
    </citation>
    <scope>NUCLEOTIDE SEQUENCE [LARGE SCALE GENOMIC DNA]</scope>
    <source>
        <strain evidence="9 10">NEAU-GS14</strain>
    </source>
</reference>
<dbReference type="SUPFAM" id="SSF49899">
    <property type="entry name" value="Concanavalin A-like lectins/glucanases"/>
    <property type="match status" value="1"/>
</dbReference>
<dbReference type="InterPro" id="IPR022385">
    <property type="entry name" value="Rhs_assc_core"/>
</dbReference>
<dbReference type="InterPro" id="IPR056823">
    <property type="entry name" value="TEN-like_YD-shell"/>
</dbReference>
<comment type="subcellular location">
    <subcellularLocation>
        <location evidence="1">Secreted</location>
    </subcellularLocation>
</comment>
<dbReference type="GO" id="GO:0005576">
    <property type="term" value="C:extracellular region"/>
    <property type="evidence" value="ECO:0007669"/>
    <property type="project" value="UniProtKB-SubCell"/>
</dbReference>
<name>A0A4U3M4U3_9ACTN</name>
<keyword evidence="10" id="KW-1185">Reference proteome</keyword>
<dbReference type="InterPro" id="IPR001791">
    <property type="entry name" value="Laminin_G"/>
</dbReference>
<dbReference type="InterPro" id="IPR055372">
    <property type="entry name" value="CBM96"/>
</dbReference>
<dbReference type="NCBIfam" id="TIGR03696">
    <property type="entry name" value="Rhs_assc_core"/>
    <property type="match status" value="1"/>
</dbReference>
<dbReference type="InterPro" id="IPR013320">
    <property type="entry name" value="ConA-like_dom_sf"/>
</dbReference>
<sequence length="3210" mass="340814">MPPFAPRLSRALFHVRTTIPIIAAILPGLLFLPVQSAAASTGLPLLTLSDSTGVGVDPPRQLAGSAAGRAHLTGPAATDLTSEPVKQDSTAPRDALPRESRHKSSGQPATGGLLKPPPLPEELTGTAGDLTGLDADRPAASAEARKTGDRVLVESATTESSLTYANADGTFTTEMSTGINRVRRDGDWVPVDTSLVGGDGGGDKVLRAKAGKADVEFSAGGDAAPLARMSLEGGESVDFTWPEPLPKPVVKGSKATYVDAAGENADLVLTMLPGGFTQDVVLRERPDGPVKVSMDVEGEGLVLTENAGGGLDVTSEAGRVVARAARPFMYDSSGDEGEHGDVAEIDTTIVEKGGRQTLVLEPDPEFLADPDTEYPVTVDPTVTRWSGKDTYVYNNLANTTHDGMTQLQVGESSSSWAYRSLIEFDLPNLWDATVTEATLEVAHLLSPCATMTAKRLTGSFSFSTTWNNQPTVTSTGSATSSNAACPYSRFNVASIVQAWADGASNYGFQLSKTSASAVQTLRSEESGIEPVLSITYAFGSAPAVPTPSVAPQVEAENGGVITSLTPVISAPLSDPDGGTLQADFEVRVGGTTVWENSASGVASGGTATVAVPSGELSDGQTMEYRVRATDGTNTSSWSSWIPARVTSMPVASLSFVSYNPIDNTQVGSLTPALSAYAKAPGEAATNYWYQVCEGTPGNWIWCEASTWVKGSWTVPPDKLKWGRTYYWYSQAATTATTSTSPWRTFTTTPEQATINSLLAEGTDGREFDHVTGNYTTAATDVSIPTVGPPLSVTRTYNSLDPRTDGVFGAGWTSRWDTRLVNEPRRNTVLITYPDGRQWRFAEKPGGGYAAPEGMYATLATQSGGGWRLMDKESTSYWFDSAGRLTQVTDHRGRSQTLTYTAGKLSKVTATGGRSLNFGWTGDHITSVSTDPVGGTVTPPASATDAFTRTVTGGLGTADVGGTYTATGSAANYSVDGGGAKLAMPATGANRRAYLPALALTTSDMTFSVGSDKAATGNGIYLWGIGRSVAGQGDYRVRARLLANGSVVLAPSRVDNSQAETLLATETTVSGLTHTAGTPLKMRVKVSGTSPTTVQAKIWPASGSEPGSWQVTATDGTAALQTAGGIGFGSYLSGTSTNAPVVVTVDDLNVTNGGSGGTGGTTGTPLTWTYTYTGDLLTKVCAPGAGTQCTTYEYGNDSRYRSAVMDSGPRGYWRLNETAGALGTTVTNEVGTVWRVGHAKIAGATADLATGIGAPLEETDDKAMRFEGTAGSSYVSLPSGAVNGQGGDVSLETWFRTTASGTIFGYQNSAGSTPTAYTPAIYVGTDGKLRGQFWTGTAAPITTTGTVNDGQWHHVVLAGARNTQSLYLDGQLVGSLSAQIAHLGQWDARIGSGFGSASWPFSTGSSGVFGFDGDIDEFAFYGKHLSTEEVQTHWTTKNARRQITKITTPSGRVWAQNTYRKDGGRLLTHTDKDGGQWELSNPVDAEVSDTQTTRTTTVTDPHDGTLVYVADPWRGSRLISAKDQLNKTVSYEYDTGGYLSEITDRNGNVSRQQYNPRGNLVGLHRCRSVGNCSWEWVEYEEHEDQFDPRNDQPSVRRDARSASATDDTYATTWTYNTHGEMVSETRPTDDGPGLTLTYTDGTEAAVGGGTVPAGLLKKKVDAEGGEWTYRQNASGDLAEETNPTGLVTTYTYDAIGRQTTQTEISDDFPSGNTTTIAYDARGRVATRTEPAIENEITGVTHTGRTTYTYDPDGRPLTETASDLTGGDAPRQTTFAYDDYGRVETTTDPEGGVREYAWNHRGAQVLATNEVGTRLAYTYTSRGQLATEVLKDWTGSPTAPQPAADVVLLSYAYDNNGRLSSQTDAIGRTTRYTYFTDDLIAEKIADDAHLNGSSTPRDVVLESLLYDAAGNPTRVTTGGGKTRADYEVDESGRVTSITLDPTGLARKTVMAYDGNDNVVSVTKTGGGGPQAEVTTYEYDAANRRTKSTVENGADDLVTTVAYGDRGFPTESTSPGGHTTEFRYDLAGRLVEQKQPSVNVERNGAAPVAHRPSIRYAFNTYGDQTHATDPEGRTTVSAFDKAGRNTSIAAPSYTRPGGTAVTPTATITYDDAGRPVDFTDVLGATRVNTYDALGNLVRVTDPPATTGATAGRTDFTYTLTGERLSQTNPVGGRTEATYDDLGRQITTTVIDRYPAAVTLVGHAEYDDAGNLISEQRPTGDTSEAEVNAFGEITELTDALGKITAFGYDLAGRQTTVTDPLGNQTATAYDLAGRPTSIANKDDSGTVLRTRALSFDLDGHPTGTVDAEGHTHTAAYDALGRLTQMVEPVSAGQSITTSFGYDAAGAQTRYTDGRGNATITTYNTLGLVESVIEPATAAYPNAGDRTWTTGYDANGNAVTQSQPGGVVISRTFDNLGRLTGQTGSGGGSATTEAKTFGYDLAGRVTSAGDLTFAFNDRGALLRTTKAGVDQATFAYDANGRLTQRADAAGAASFTWDGDNRLTTATDPLTGVTVSYGYDDADRRTGATYGTGGPQRTYSYDDLNRLTGDVLKTGAGAPLASISYGYDAEDRLTSKATSGTAGAGANSYTYDHSGRLTSWTAPTGTTAYEWDAAGNRTRAGADTFTYDQRNRLTSGAGTDYTYTPRGTQATATKGALTTTSTFDAFDRMITDGGATYIYDALDRMTTRTQSGTTAKYVYGGTSNDLTAVTDAAGAVQELYNRDATGALLSSKTGAATAQFQLTDHHRDVVAGFTAGATSLSGSTSYDPFGTVLATGGARPQLGYQGSWTDPASGKSNMASRWYQPGTGTFASRDTMTLAPAPSGRANRYAYGLGSPLTMIDPSGHAPKVPSKPVPNVTIDADGVCRGTLSNCDAYFNPPIPDLDLGGGFGIDSSGTCHGDFNKCVKYFEGNYWENLADAYVPIDPRMYFNEDMARELGVMENGKPLVEGVPYWGMNEDARMRYLAGYNPSMSDEEHFLAALDAMAETNDFAGLDWMLSGLPSGGKGVKGKDVAKAWKAQKKLDTELEHCRYVLSEGKHKKDSECQRRIEDAWEEWRSLFCGNSIKSGPCRFSVAATWLSEATGMPKALYEFLGSTMPWISYDKFEERLIAWAEKQGGYCHDAPRNITICSNLVSGVHFGRGATTLGSVILTAKPYSRISQILLNHEYVHTKQFHDMYAYTNYWPTFLVFYLNEPLWDPCDNRYEKEAERAGNTYTC</sequence>
<dbReference type="InterPro" id="IPR031325">
    <property type="entry name" value="RHS_repeat"/>
</dbReference>
<proteinExistence type="predicted"/>
<dbReference type="Proteomes" id="UP000308705">
    <property type="component" value="Unassembled WGS sequence"/>
</dbReference>